<feature type="domain" description="VDE lipocalin" evidence="2">
    <location>
        <begin position="304"/>
        <end position="543"/>
    </location>
</feature>
<keyword evidence="1" id="KW-0732">Signal</keyword>
<dbReference type="PANTHER" id="PTHR33970">
    <property type="entry name" value="VIOLAXANTHIN DE-EPOXIDASE, CHLOROPLASTIC-RELATED"/>
    <property type="match status" value="1"/>
</dbReference>
<evidence type="ECO:0000259" key="2">
    <source>
        <dbReference type="Pfam" id="PF07137"/>
    </source>
</evidence>
<name>A0AAD2PX10_9STRA</name>
<dbReference type="InterPro" id="IPR010788">
    <property type="entry name" value="VDE_dom"/>
</dbReference>
<reference evidence="3" key="1">
    <citation type="submission" date="2023-08" db="EMBL/GenBank/DDBJ databases">
        <authorList>
            <person name="Audoor S."/>
            <person name="Bilcke G."/>
        </authorList>
    </citation>
    <scope>NUCLEOTIDE SEQUENCE</scope>
</reference>
<dbReference type="Pfam" id="PF07137">
    <property type="entry name" value="VDE"/>
    <property type="match status" value="1"/>
</dbReference>
<dbReference type="Proteomes" id="UP001295423">
    <property type="component" value="Unassembled WGS sequence"/>
</dbReference>
<evidence type="ECO:0000256" key="1">
    <source>
        <dbReference type="SAM" id="SignalP"/>
    </source>
</evidence>
<comment type="caution">
    <text evidence="3">The sequence shown here is derived from an EMBL/GenBank/DDBJ whole genome shotgun (WGS) entry which is preliminary data.</text>
</comment>
<accession>A0AAD2PX10</accession>
<feature type="signal peptide" evidence="1">
    <location>
        <begin position="1"/>
        <end position="19"/>
    </location>
</feature>
<organism evidence="3 4">
    <name type="scientific">Cylindrotheca closterium</name>
    <dbReference type="NCBI Taxonomy" id="2856"/>
    <lineage>
        <taxon>Eukaryota</taxon>
        <taxon>Sar</taxon>
        <taxon>Stramenopiles</taxon>
        <taxon>Ochrophyta</taxon>
        <taxon>Bacillariophyta</taxon>
        <taxon>Bacillariophyceae</taxon>
        <taxon>Bacillariophycidae</taxon>
        <taxon>Bacillariales</taxon>
        <taxon>Bacillariaceae</taxon>
        <taxon>Cylindrotheca</taxon>
    </lineage>
</organism>
<feature type="chain" id="PRO_5042129675" description="VDE lipocalin domain-containing protein" evidence="1">
    <location>
        <begin position="20"/>
        <end position="623"/>
    </location>
</feature>
<sequence length="623" mass="69555">MSSTSVMKGLLLILATAHAFVGHNHARRSLNPEKVLTRNKEVKGGTTTVTIKETTEFYSGPMISRHTKLMATVSEDSITEKDNQAKDEAIVEPVTGNVVFLLPSNADQIQSKFGSRSPYGNPTVLEAAQHLQRKIGWFSDQLVNGQIVVLSSSSEPTQDEQKLLQDANAVIALHLSSSAETEYAESLFKKRRQRQQDEPDGLNFCQFALECGELSSNELSSICGPFDTATASPSSLLPWTDVASGKRLDERMKGLFKRWTSDDFTYALTLFFNRFSGTPIDWCKHSIDATWEKGPVQNAQELYSMVNKCGDCVVKCVQDEQCKECLDALTALDTTDQVASYRTIVSYESELLENFSYCILQKNNIFNCDAKIPQYPKVKPMTQFRGTPLTRKVARQILIGHLDDEDSLFDDSNCERMPTSWKVAAGANVAYDQFPSQNQIFYEAASNQPKNEETGKQFLWYDPVFRVETIDGRNVWCKRHYRVREGPTIGTFYFSVLDNGVVSNEYWTLVDAADDLSYIIFHYAGAAGAVGQRYLGGLLCTADGSLDPILDESQKGSTSAILPKGPMVDHVYSKLRSVGIEPWELFCVDNRVDSPAALDAGEAPLDHFRKDVLAEKEKRKSQQ</sequence>
<proteinExistence type="predicted"/>
<gene>
    <name evidence="3" type="ORF">CYCCA115_LOCUS20195</name>
</gene>
<dbReference type="InterPro" id="IPR044682">
    <property type="entry name" value="VDE"/>
</dbReference>
<dbReference type="EMBL" id="CAKOGP040002147">
    <property type="protein sequence ID" value="CAJ1963504.1"/>
    <property type="molecule type" value="Genomic_DNA"/>
</dbReference>
<dbReference type="Gene3D" id="2.40.128.20">
    <property type="match status" value="1"/>
</dbReference>
<dbReference type="GO" id="GO:0010028">
    <property type="term" value="P:xanthophyll cycle"/>
    <property type="evidence" value="ECO:0007669"/>
    <property type="project" value="InterPro"/>
</dbReference>
<dbReference type="InterPro" id="IPR012674">
    <property type="entry name" value="Calycin"/>
</dbReference>
<dbReference type="PANTHER" id="PTHR33970:SF2">
    <property type="entry name" value="OS01G0716400 PROTEIN"/>
    <property type="match status" value="1"/>
</dbReference>
<dbReference type="AlphaFoldDB" id="A0AAD2PX10"/>
<keyword evidence="4" id="KW-1185">Reference proteome</keyword>
<dbReference type="GO" id="GO:0046422">
    <property type="term" value="F:violaxanthin de-epoxidase activity"/>
    <property type="evidence" value="ECO:0007669"/>
    <property type="project" value="InterPro"/>
</dbReference>
<evidence type="ECO:0000313" key="3">
    <source>
        <dbReference type="EMBL" id="CAJ1963504.1"/>
    </source>
</evidence>
<evidence type="ECO:0000313" key="4">
    <source>
        <dbReference type="Proteomes" id="UP001295423"/>
    </source>
</evidence>
<protein>
    <recommendedName>
        <fullName evidence="2">VDE lipocalin domain-containing protein</fullName>
    </recommendedName>
</protein>